<dbReference type="PANTHER" id="PTHR12475:SF4">
    <property type="entry name" value="PROTEIN THEM6"/>
    <property type="match status" value="1"/>
</dbReference>
<protein>
    <submittedName>
        <fullName evidence="1">Acyl-CoA thioesterase</fullName>
    </submittedName>
</protein>
<name>A0A8J7IXJ4_9RHOB</name>
<gene>
    <name evidence="1" type="ORF">H1D41_09815</name>
</gene>
<dbReference type="InterPro" id="IPR051490">
    <property type="entry name" value="THEM6_lcsJ_thioesterase"/>
</dbReference>
<sequence length="183" mass="21288">MYPIFRMIKGVAQSLRAEKLDFFDTHVSHHICWPWDLDFWFELNNGRTLTLFDLGRVPHSIRIGIIGLVRKKGWAMAVAGVSVRYRKRVRAFHKVEMHTRLIGWDERFVYMEQSLWRKGECTCNMLLRAAVTDKNGIVAPQKVPEAMGIDLQSPELPAWVQSWIAADAERPWPPEPNPHETRP</sequence>
<comment type="caution">
    <text evidence="1">The sequence shown here is derived from an EMBL/GenBank/DDBJ whole genome shotgun (WGS) entry which is preliminary data.</text>
</comment>
<evidence type="ECO:0000313" key="1">
    <source>
        <dbReference type="EMBL" id="MBI1493930.1"/>
    </source>
</evidence>
<dbReference type="Gene3D" id="3.10.129.10">
    <property type="entry name" value="Hotdog Thioesterase"/>
    <property type="match status" value="1"/>
</dbReference>
<dbReference type="Proteomes" id="UP000640583">
    <property type="component" value="Unassembled WGS sequence"/>
</dbReference>
<organism evidence="1 2">
    <name type="scientific">Halocynthiibacter styelae</name>
    <dbReference type="NCBI Taxonomy" id="2761955"/>
    <lineage>
        <taxon>Bacteria</taxon>
        <taxon>Pseudomonadati</taxon>
        <taxon>Pseudomonadota</taxon>
        <taxon>Alphaproteobacteria</taxon>
        <taxon>Rhodobacterales</taxon>
        <taxon>Paracoccaceae</taxon>
        <taxon>Halocynthiibacter</taxon>
    </lineage>
</organism>
<keyword evidence="2" id="KW-1185">Reference proteome</keyword>
<dbReference type="CDD" id="cd00586">
    <property type="entry name" value="4HBT"/>
    <property type="match status" value="1"/>
</dbReference>
<dbReference type="PANTHER" id="PTHR12475">
    <property type="match status" value="1"/>
</dbReference>
<dbReference type="AlphaFoldDB" id="A0A8J7IXJ4"/>
<dbReference type="RefSeq" id="WP_228848737.1">
    <property type="nucleotide sequence ID" value="NZ_JADCKQ010000006.1"/>
</dbReference>
<dbReference type="EMBL" id="JADCKQ010000006">
    <property type="protein sequence ID" value="MBI1493930.1"/>
    <property type="molecule type" value="Genomic_DNA"/>
</dbReference>
<accession>A0A8J7IXJ4</accession>
<dbReference type="Pfam" id="PF13279">
    <property type="entry name" value="4HBT_2"/>
    <property type="match status" value="1"/>
</dbReference>
<dbReference type="SUPFAM" id="SSF54637">
    <property type="entry name" value="Thioesterase/thiol ester dehydrase-isomerase"/>
    <property type="match status" value="1"/>
</dbReference>
<proteinExistence type="predicted"/>
<evidence type="ECO:0000313" key="2">
    <source>
        <dbReference type="Proteomes" id="UP000640583"/>
    </source>
</evidence>
<dbReference type="InterPro" id="IPR029069">
    <property type="entry name" value="HotDog_dom_sf"/>
</dbReference>
<reference evidence="1" key="1">
    <citation type="submission" date="2020-10" db="EMBL/GenBank/DDBJ databases">
        <title>Paenihalocynthiibacter styelae gen. nov., sp. nov., isolated from stalked sea squirt Styela clava.</title>
        <authorList>
            <person name="Kim Y.-O."/>
            <person name="Yoon J.-H."/>
        </authorList>
    </citation>
    <scope>NUCLEOTIDE SEQUENCE</scope>
    <source>
        <strain evidence="1">MYP1-1</strain>
    </source>
</reference>